<evidence type="ECO:0000313" key="1">
    <source>
        <dbReference type="EMBL" id="MFB9887638.1"/>
    </source>
</evidence>
<comment type="caution">
    <text evidence="1">The sequence shown here is derived from an EMBL/GenBank/DDBJ whole genome shotgun (WGS) entry which is preliminary data.</text>
</comment>
<sequence>MEQEQVNQLAALRQQIAVQIDNHAEADFAVLAELLIQRDTLLRHFCAKEADKLQYQQLLLEELALTEQWHTILHSYSSELSNSLLQLARNQRALQAYRT</sequence>
<dbReference type="EMBL" id="JBHLZN010000005">
    <property type="protein sequence ID" value="MFB9887638.1"/>
    <property type="molecule type" value="Genomic_DNA"/>
</dbReference>
<dbReference type="RefSeq" id="WP_027312792.1">
    <property type="nucleotide sequence ID" value="NZ_JBHLZN010000005.1"/>
</dbReference>
<accession>A0ABV5ZGA8</accession>
<proteinExistence type="predicted"/>
<gene>
    <name evidence="1" type="ORF">ACFFLH_14545</name>
</gene>
<evidence type="ECO:0000313" key="2">
    <source>
        <dbReference type="Proteomes" id="UP001589628"/>
    </source>
</evidence>
<dbReference type="Proteomes" id="UP001589628">
    <property type="component" value="Unassembled WGS sequence"/>
</dbReference>
<organism evidence="1 2">
    <name type="scientific">Balneatrix alpica</name>
    <dbReference type="NCBI Taxonomy" id="75684"/>
    <lineage>
        <taxon>Bacteria</taxon>
        <taxon>Pseudomonadati</taxon>
        <taxon>Pseudomonadota</taxon>
        <taxon>Gammaproteobacteria</taxon>
        <taxon>Oceanospirillales</taxon>
        <taxon>Balneatrichaceae</taxon>
        <taxon>Balneatrix</taxon>
    </lineage>
</organism>
<protein>
    <submittedName>
        <fullName evidence="1">Uncharacterized protein</fullName>
    </submittedName>
</protein>
<name>A0ABV5ZGA8_9GAMM</name>
<keyword evidence="2" id="KW-1185">Reference proteome</keyword>
<reference evidence="1 2" key="1">
    <citation type="submission" date="2024-09" db="EMBL/GenBank/DDBJ databases">
        <authorList>
            <person name="Sun Q."/>
            <person name="Mori K."/>
        </authorList>
    </citation>
    <scope>NUCLEOTIDE SEQUENCE [LARGE SCALE GENOMIC DNA]</scope>
    <source>
        <strain evidence="1 2">ATCC 51285</strain>
    </source>
</reference>